<dbReference type="Proteomes" id="UP001367508">
    <property type="component" value="Unassembled WGS sequence"/>
</dbReference>
<organism evidence="1 2">
    <name type="scientific">Canavalia gladiata</name>
    <name type="common">Sword bean</name>
    <name type="synonym">Dolichos gladiatus</name>
    <dbReference type="NCBI Taxonomy" id="3824"/>
    <lineage>
        <taxon>Eukaryota</taxon>
        <taxon>Viridiplantae</taxon>
        <taxon>Streptophyta</taxon>
        <taxon>Embryophyta</taxon>
        <taxon>Tracheophyta</taxon>
        <taxon>Spermatophyta</taxon>
        <taxon>Magnoliopsida</taxon>
        <taxon>eudicotyledons</taxon>
        <taxon>Gunneridae</taxon>
        <taxon>Pentapetalae</taxon>
        <taxon>rosids</taxon>
        <taxon>fabids</taxon>
        <taxon>Fabales</taxon>
        <taxon>Fabaceae</taxon>
        <taxon>Papilionoideae</taxon>
        <taxon>50 kb inversion clade</taxon>
        <taxon>NPAAA clade</taxon>
        <taxon>indigoferoid/millettioid clade</taxon>
        <taxon>Phaseoleae</taxon>
        <taxon>Canavalia</taxon>
    </lineage>
</organism>
<protein>
    <submittedName>
        <fullName evidence="1">Uncharacterized protein</fullName>
    </submittedName>
</protein>
<dbReference type="EMBL" id="JAYMYQ010000002">
    <property type="protein sequence ID" value="KAK7350258.1"/>
    <property type="molecule type" value="Genomic_DNA"/>
</dbReference>
<comment type="caution">
    <text evidence="1">The sequence shown here is derived from an EMBL/GenBank/DDBJ whole genome shotgun (WGS) entry which is preliminary data.</text>
</comment>
<name>A0AAN9MF94_CANGL</name>
<dbReference type="AlphaFoldDB" id="A0AAN9MF94"/>
<reference evidence="1 2" key="1">
    <citation type="submission" date="2024-01" db="EMBL/GenBank/DDBJ databases">
        <title>The genomes of 5 underutilized Papilionoideae crops provide insights into root nodulation and disease resistanc.</title>
        <authorList>
            <person name="Jiang F."/>
        </authorList>
    </citation>
    <scope>NUCLEOTIDE SEQUENCE [LARGE SCALE GENOMIC DNA]</scope>
    <source>
        <strain evidence="1">LVBAO_FW01</strain>
        <tissue evidence="1">Leaves</tissue>
    </source>
</reference>
<evidence type="ECO:0000313" key="2">
    <source>
        <dbReference type="Proteomes" id="UP001367508"/>
    </source>
</evidence>
<keyword evidence="2" id="KW-1185">Reference proteome</keyword>
<proteinExistence type="predicted"/>
<evidence type="ECO:0000313" key="1">
    <source>
        <dbReference type="EMBL" id="KAK7350258.1"/>
    </source>
</evidence>
<gene>
    <name evidence="1" type="ORF">VNO77_08629</name>
</gene>
<sequence length="120" mass="13365">MHNPTRAFNHHHKAIHDFRLNYILDSLDHHLNTNPVIIVGLPRRTLLLPIAPKVMPASPSRGPLEFFFSSVAIATPRCSFPSSSFLNMFKAPSLLRMTKTLQRVRLQGVGPIGSLNTGQS</sequence>
<accession>A0AAN9MF94</accession>